<evidence type="ECO:0000256" key="1">
    <source>
        <dbReference type="ARBA" id="ARBA00023015"/>
    </source>
</evidence>
<dbReference type="OrthoDB" id="441210at2759"/>
<dbReference type="GO" id="GO:0000435">
    <property type="term" value="P:positive regulation of transcription from RNA polymerase II promoter by galactose"/>
    <property type="evidence" value="ECO:0007669"/>
    <property type="project" value="TreeGrafter"/>
</dbReference>
<dbReference type="GO" id="GO:0000981">
    <property type="term" value="F:DNA-binding transcription factor activity, RNA polymerase II-specific"/>
    <property type="evidence" value="ECO:0007669"/>
    <property type="project" value="InterPro"/>
</dbReference>
<evidence type="ECO:0000313" key="7">
    <source>
        <dbReference type="Proteomes" id="UP001152049"/>
    </source>
</evidence>
<dbReference type="PROSITE" id="PS00463">
    <property type="entry name" value="ZN2_CY6_FUNGAL_1"/>
    <property type="match status" value="1"/>
</dbReference>
<evidence type="ECO:0000259" key="5">
    <source>
        <dbReference type="PROSITE" id="PS50048"/>
    </source>
</evidence>
<dbReference type="PROSITE" id="PS50048">
    <property type="entry name" value="ZN2_CY6_FUNGAL_2"/>
    <property type="match status" value="1"/>
</dbReference>
<dbReference type="Pfam" id="PF00172">
    <property type="entry name" value="Zn_clus"/>
    <property type="match status" value="1"/>
</dbReference>
<comment type="caution">
    <text evidence="6">The sequence shown here is derived from an EMBL/GenBank/DDBJ whole genome shotgun (WGS) entry which is preliminary data.</text>
</comment>
<dbReference type="GO" id="GO:0008270">
    <property type="term" value="F:zinc ion binding"/>
    <property type="evidence" value="ECO:0007669"/>
    <property type="project" value="InterPro"/>
</dbReference>
<keyword evidence="7" id="KW-1185">Reference proteome</keyword>
<dbReference type="EMBL" id="JAOQAZ010000017">
    <property type="protein sequence ID" value="KAJ4257463.1"/>
    <property type="molecule type" value="Genomic_DNA"/>
</dbReference>
<keyword evidence="2" id="KW-0804">Transcription</keyword>
<proteinExistence type="predicted"/>
<dbReference type="GO" id="GO:0000978">
    <property type="term" value="F:RNA polymerase II cis-regulatory region sequence-specific DNA binding"/>
    <property type="evidence" value="ECO:0007669"/>
    <property type="project" value="TreeGrafter"/>
</dbReference>
<evidence type="ECO:0000256" key="3">
    <source>
        <dbReference type="ARBA" id="ARBA00023242"/>
    </source>
</evidence>
<evidence type="ECO:0000256" key="2">
    <source>
        <dbReference type="ARBA" id="ARBA00023163"/>
    </source>
</evidence>
<evidence type="ECO:0000256" key="4">
    <source>
        <dbReference type="SAM" id="MobiDB-lite"/>
    </source>
</evidence>
<dbReference type="Gene3D" id="4.10.240.10">
    <property type="entry name" value="Zn(2)-C6 fungal-type DNA-binding domain"/>
    <property type="match status" value="1"/>
</dbReference>
<reference evidence="6" key="1">
    <citation type="submission" date="2022-09" db="EMBL/GenBank/DDBJ databases">
        <title>Fusarium specimens isolated from Avocado Roots.</title>
        <authorList>
            <person name="Stajich J."/>
            <person name="Roper C."/>
            <person name="Heimlech-Rivalta G."/>
        </authorList>
    </citation>
    <scope>NUCLEOTIDE SEQUENCE</scope>
    <source>
        <strain evidence="6">CF00136</strain>
    </source>
</reference>
<dbReference type="InterPro" id="IPR051127">
    <property type="entry name" value="Fungal_SecMet_Regulators"/>
</dbReference>
<dbReference type="CDD" id="cd00067">
    <property type="entry name" value="GAL4"/>
    <property type="match status" value="1"/>
</dbReference>
<gene>
    <name evidence="6" type="ORF">NW762_008587</name>
</gene>
<dbReference type="GO" id="GO:0005634">
    <property type="term" value="C:nucleus"/>
    <property type="evidence" value="ECO:0007669"/>
    <property type="project" value="TreeGrafter"/>
</dbReference>
<feature type="region of interest" description="Disordered" evidence="4">
    <location>
        <begin position="19"/>
        <end position="38"/>
    </location>
</feature>
<keyword evidence="1" id="KW-0805">Transcription regulation</keyword>
<name>A0A9W8RWR3_9HYPO</name>
<dbReference type="PANTHER" id="PTHR47424">
    <property type="entry name" value="REGULATORY PROTEIN GAL4"/>
    <property type="match status" value="1"/>
</dbReference>
<accession>A0A9W8RWR3</accession>
<organism evidence="6 7">
    <name type="scientific">Fusarium torreyae</name>
    <dbReference type="NCBI Taxonomy" id="1237075"/>
    <lineage>
        <taxon>Eukaryota</taxon>
        <taxon>Fungi</taxon>
        <taxon>Dikarya</taxon>
        <taxon>Ascomycota</taxon>
        <taxon>Pezizomycotina</taxon>
        <taxon>Sordariomycetes</taxon>
        <taxon>Hypocreomycetidae</taxon>
        <taxon>Hypocreales</taxon>
        <taxon>Nectriaceae</taxon>
        <taxon>Fusarium</taxon>
    </lineage>
</organism>
<dbReference type="InterPro" id="IPR036864">
    <property type="entry name" value="Zn2-C6_fun-type_DNA-bd_sf"/>
</dbReference>
<sequence length="249" mass="27628">MSPSSTKVAAGGSFHTFQGIIPKKQPAASSNARPRVAGTRRITTPHACTECKRRKIRCDGKLPCGQCITSRAPKSCSYDKHRQRMIPSRKALDSLAQSLEECRSVLRRLYPNHDVSALRSMDKQELINLLAQSQCSVGDPLPSPPLESSFLKTDPSLVPSDSLLELQSSLEADLDSLIGELEFEVPTEGGEEANYLAQQSWWDYGSRQWNSVQVPAMTEGQPYGHEMVTPGQHSMYDDERSIYGSLEMR</sequence>
<dbReference type="SMART" id="SM00066">
    <property type="entry name" value="GAL4"/>
    <property type="match status" value="1"/>
</dbReference>
<feature type="domain" description="Zn(2)-C6 fungal-type" evidence="5">
    <location>
        <begin position="47"/>
        <end position="78"/>
    </location>
</feature>
<dbReference type="InterPro" id="IPR001138">
    <property type="entry name" value="Zn2Cys6_DnaBD"/>
</dbReference>
<dbReference type="SUPFAM" id="SSF57701">
    <property type="entry name" value="Zn2/Cys6 DNA-binding domain"/>
    <property type="match status" value="1"/>
</dbReference>
<evidence type="ECO:0000313" key="6">
    <source>
        <dbReference type="EMBL" id="KAJ4257463.1"/>
    </source>
</evidence>
<dbReference type="Proteomes" id="UP001152049">
    <property type="component" value="Unassembled WGS sequence"/>
</dbReference>
<dbReference type="PANTHER" id="PTHR47424:SF5">
    <property type="entry name" value="ZN(II)2CYS6 TRANSCRIPTION FACTOR (EUROFUNG)"/>
    <property type="match status" value="1"/>
</dbReference>
<dbReference type="AlphaFoldDB" id="A0A9W8RWR3"/>
<keyword evidence="3" id="KW-0539">Nucleus</keyword>
<protein>
    <recommendedName>
        <fullName evidence="5">Zn(2)-C6 fungal-type domain-containing protein</fullName>
    </recommendedName>
</protein>